<sequence length="106" mass="12406">MTGGRRFHSHFQQHVVDIKEVTVFIVPCFADKRQHTVTLGIKVQTTLARLVGRSEMIKRRRRGKEEDMPRGLHVQEHPLEYDSTNLRPRLAMTDYAYGIWYPDPST</sequence>
<accession>A0A9P3Q0S1</accession>
<proteinExistence type="predicted"/>
<dbReference type="AlphaFoldDB" id="A0A9P3Q0S1"/>
<dbReference type="EMBL" id="BRPK01000018">
    <property type="protein sequence ID" value="GLB44747.1"/>
    <property type="molecule type" value="Genomic_DNA"/>
</dbReference>
<gene>
    <name evidence="1" type="ORF">LshimejAT787_1800840</name>
</gene>
<comment type="caution">
    <text evidence="1">The sequence shown here is derived from an EMBL/GenBank/DDBJ whole genome shotgun (WGS) entry which is preliminary data.</text>
</comment>
<dbReference type="Proteomes" id="UP001063166">
    <property type="component" value="Unassembled WGS sequence"/>
</dbReference>
<keyword evidence="2" id="KW-1185">Reference proteome</keyword>
<name>A0A9P3Q0S1_LYOSH</name>
<evidence type="ECO:0000313" key="1">
    <source>
        <dbReference type="EMBL" id="GLB44747.1"/>
    </source>
</evidence>
<organism evidence="1 2">
    <name type="scientific">Lyophyllum shimeji</name>
    <name type="common">Hon-shimeji</name>
    <name type="synonym">Tricholoma shimeji</name>
    <dbReference type="NCBI Taxonomy" id="47721"/>
    <lineage>
        <taxon>Eukaryota</taxon>
        <taxon>Fungi</taxon>
        <taxon>Dikarya</taxon>
        <taxon>Basidiomycota</taxon>
        <taxon>Agaricomycotina</taxon>
        <taxon>Agaricomycetes</taxon>
        <taxon>Agaricomycetidae</taxon>
        <taxon>Agaricales</taxon>
        <taxon>Tricholomatineae</taxon>
        <taxon>Lyophyllaceae</taxon>
        <taxon>Lyophyllum</taxon>
    </lineage>
</organism>
<evidence type="ECO:0000313" key="2">
    <source>
        <dbReference type="Proteomes" id="UP001063166"/>
    </source>
</evidence>
<reference evidence="1" key="1">
    <citation type="submission" date="2022-07" db="EMBL/GenBank/DDBJ databases">
        <title>The genome of Lyophyllum shimeji provides insight into the initial evolution of ectomycorrhizal fungal genome.</title>
        <authorList>
            <person name="Kobayashi Y."/>
            <person name="Shibata T."/>
            <person name="Hirakawa H."/>
            <person name="Shigenobu S."/>
            <person name="Nishiyama T."/>
            <person name="Yamada A."/>
            <person name="Hasebe M."/>
            <person name="Kawaguchi M."/>
        </authorList>
    </citation>
    <scope>NUCLEOTIDE SEQUENCE</scope>
    <source>
        <strain evidence="1">AT787</strain>
    </source>
</reference>
<protein>
    <submittedName>
        <fullName evidence="1">Uncharacterized protein</fullName>
    </submittedName>
</protein>